<evidence type="ECO:0000313" key="2">
    <source>
        <dbReference type="Proteomes" id="UP001480595"/>
    </source>
</evidence>
<protein>
    <submittedName>
        <fullName evidence="1">Uncharacterized protein</fullName>
    </submittedName>
</protein>
<accession>A0ABR1SVT3</accession>
<dbReference type="RefSeq" id="XP_066708279.1">
    <property type="nucleotide sequence ID" value="XM_066866603.1"/>
</dbReference>
<proteinExistence type="predicted"/>
<dbReference type="InterPro" id="IPR027417">
    <property type="entry name" value="P-loop_NTPase"/>
</dbReference>
<dbReference type="EMBL" id="JAQQWL010000016">
    <property type="protein sequence ID" value="KAK8038427.1"/>
    <property type="molecule type" value="Genomic_DNA"/>
</dbReference>
<dbReference type="Proteomes" id="UP001480595">
    <property type="component" value="Unassembled WGS sequence"/>
</dbReference>
<name>A0ABR1SVT3_9PEZI</name>
<gene>
    <name evidence="1" type="ORF">PG994_015194</name>
</gene>
<sequence>MDIHSDQTHTSSPSPTATVIGLYGIPGSGKTFLLSQLRQQQGFEHFELYEGSHVIGSLVPGGLDAFKRAEEHDKASWRERAINLIKNDYVPAELIAQRRTNDTQRTRPSASLSHLRAWKDAEKTQLRMLYRQHGILFCFVSPQATTSGQVPTLLRDFQHHSEEHNLSRANNRLDEALGAQKHL</sequence>
<organism evidence="1 2">
    <name type="scientific">Apiospora phragmitis</name>
    <dbReference type="NCBI Taxonomy" id="2905665"/>
    <lineage>
        <taxon>Eukaryota</taxon>
        <taxon>Fungi</taxon>
        <taxon>Dikarya</taxon>
        <taxon>Ascomycota</taxon>
        <taxon>Pezizomycotina</taxon>
        <taxon>Sordariomycetes</taxon>
        <taxon>Xylariomycetidae</taxon>
        <taxon>Amphisphaeriales</taxon>
        <taxon>Apiosporaceae</taxon>
        <taxon>Apiospora</taxon>
    </lineage>
</organism>
<dbReference type="Pfam" id="PF13207">
    <property type="entry name" value="AAA_17"/>
    <property type="match status" value="1"/>
</dbReference>
<keyword evidence="2" id="KW-1185">Reference proteome</keyword>
<reference evidence="1 2" key="1">
    <citation type="submission" date="2023-01" db="EMBL/GenBank/DDBJ databases">
        <title>Analysis of 21 Apiospora genomes using comparative genomics revels a genus with tremendous synthesis potential of carbohydrate active enzymes and secondary metabolites.</title>
        <authorList>
            <person name="Sorensen T."/>
        </authorList>
    </citation>
    <scope>NUCLEOTIDE SEQUENCE [LARGE SCALE GENOMIC DNA]</scope>
    <source>
        <strain evidence="1 2">CBS 135458</strain>
    </source>
</reference>
<comment type="caution">
    <text evidence="1">The sequence shown here is derived from an EMBL/GenBank/DDBJ whole genome shotgun (WGS) entry which is preliminary data.</text>
</comment>
<dbReference type="Gene3D" id="3.40.50.300">
    <property type="entry name" value="P-loop containing nucleotide triphosphate hydrolases"/>
    <property type="match status" value="2"/>
</dbReference>
<evidence type="ECO:0000313" key="1">
    <source>
        <dbReference type="EMBL" id="KAK8038427.1"/>
    </source>
</evidence>
<dbReference type="SUPFAM" id="SSF52540">
    <property type="entry name" value="P-loop containing nucleoside triphosphate hydrolases"/>
    <property type="match status" value="1"/>
</dbReference>
<dbReference type="GeneID" id="92099666"/>